<dbReference type="PANTHER" id="PTHR30579">
    <property type="entry name" value="TRANSCRIPTIONAL REGULATOR"/>
    <property type="match status" value="1"/>
</dbReference>
<comment type="similarity">
    <text evidence="1">Belongs to the LysR transcriptional regulatory family.</text>
</comment>
<dbReference type="PANTHER" id="PTHR30579:SF7">
    <property type="entry name" value="HTH-TYPE TRANSCRIPTIONAL REGULATOR LRHA-RELATED"/>
    <property type="match status" value="1"/>
</dbReference>
<feature type="domain" description="HTH lysR-type" evidence="5">
    <location>
        <begin position="7"/>
        <end position="64"/>
    </location>
</feature>
<dbReference type="Pfam" id="PF00126">
    <property type="entry name" value="HTH_1"/>
    <property type="match status" value="1"/>
</dbReference>
<dbReference type="EMBL" id="JBHSML010000002">
    <property type="protein sequence ID" value="MFC5515216.1"/>
    <property type="molecule type" value="Genomic_DNA"/>
</dbReference>
<accession>A0ABW0PSR5</accession>
<gene>
    <name evidence="6" type="ORF">ACFPP9_05495</name>
</gene>
<dbReference type="Gene3D" id="1.10.10.10">
    <property type="entry name" value="Winged helix-like DNA-binding domain superfamily/Winged helix DNA-binding domain"/>
    <property type="match status" value="1"/>
</dbReference>
<evidence type="ECO:0000256" key="2">
    <source>
        <dbReference type="ARBA" id="ARBA00023015"/>
    </source>
</evidence>
<dbReference type="Proteomes" id="UP001596150">
    <property type="component" value="Unassembled WGS sequence"/>
</dbReference>
<dbReference type="InterPro" id="IPR036390">
    <property type="entry name" value="WH_DNA-bd_sf"/>
</dbReference>
<comment type="caution">
    <text evidence="6">The sequence shown here is derived from an EMBL/GenBank/DDBJ whole genome shotgun (WGS) entry which is preliminary data.</text>
</comment>
<dbReference type="SUPFAM" id="SSF53850">
    <property type="entry name" value="Periplasmic binding protein-like II"/>
    <property type="match status" value="1"/>
</dbReference>
<proteinExistence type="inferred from homology"/>
<keyword evidence="3" id="KW-0238">DNA-binding</keyword>
<sequence length="302" mass="33095">MTLPSNLDMDVLRSFVLGVQLNSFAKAAQRVGRSQSAVSLQMRKLEQQANCEVFRKNGRGLLLTDVGETLFHYAQRILELNDEAVSAVDRSDMSGRIAIGMPPDFAETWLPGVLGRFARIHPNVLVEARVDKNATLLEDLAAGQIDLVLFWGDTQADPSLPGRSLAEFPIVWVGPEDYEPDDSAPLPLVMMGAPCMFRTAGITSLDTAGMRWRLAFSSTSLSGLWAAVTAGLGVTIRTPEGIPSNLRIIRDSRLPDLGRTRLRLHTTSHPSPPVQRFISILDEHMSLNFQTANLLPRLVAVG</sequence>
<dbReference type="Pfam" id="PF03466">
    <property type="entry name" value="LysR_substrate"/>
    <property type="match status" value="1"/>
</dbReference>
<evidence type="ECO:0000313" key="7">
    <source>
        <dbReference type="Proteomes" id="UP001596150"/>
    </source>
</evidence>
<keyword evidence="4" id="KW-0804">Transcription</keyword>
<dbReference type="PROSITE" id="PS50931">
    <property type="entry name" value="HTH_LYSR"/>
    <property type="match status" value="1"/>
</dbReference>
<dbReference type="RefSeq" id="WP_266343213.1">
    <property type="nucleotide sequence ID" value="NZ_JAPKNH010000002.1"/>
</dbReference>
<organism evidence="6 7">
    <name type="scientific">Kaistia terrae</name>
    <dbReference type="NCBI Taxonomy" id="537017"/>
    <lineage>
        <taxon>Bacteria</taxon>
        <taxon>Pseudomonadati</taxon>
        <taxon>Pseudomonadota</taxon>
        <taxon>Alphaproteobacteria</taxon>
        <taxon>Hyphomicrobiales</taxon>
        <taxon>Kaistiaceae</taxon>
        <taxon>Kaistia</taxon>
    </lineage>
</organism>
<dbReference type="InterPro" id="IPR000847">
    <property type="entry name" value="LysR_HTH_N"/>
</dbReference>
<protein>
    <submittedName>
        <fullName evidence="6">LysR substrate-binding domain-containing protein</fullName>
    </submittedName>
</protein>
<evidence type="ECO:0000256" key="4">
    <source>
        <dbReference type="ARBA" id="ARBA00023163"/>
    </source>
</evidence>
<dbReference type="InterPro" id="IPR005119">
    <property type="entry name" value="LysR_subst-bd"/>
</dbReference>
<keyword evidence="2" id="KW-0805">Transcription regulation</keyword>
<reference evidence="7" key="1">
    <citation type="journal article" date="2019" name="Int. J. Syst. Evol. Microbiol.">
        <title>The Global Catalogue of Microorganisms (GCM) 10K type strain sequencing project: providing services to taxonomists for standard genome sequencing and annotation.</title>
        <authorList>
            <consortium name="The Broad Institute Genomics Platform"/>
            <consortium name="The Broad Institute Genome Sequencing Center for Infectious Disease"/>
            <person name="Wu L."/>
            <person name="Ma J."/>
        </authorList>
    </citation>
    <scope>NUCLEOTIDE SEQUENCE [LARGE SCALE GENOMIC DNA]</scope>
    <source>
        <strain evidence="7">KACC 12633</strain>
    </source>
</reference>
<dbReference type="SUPFAM" id="SSF46785">
    <property type="entry name" value="Winged helix' DNA-binding domain"/>
    <property type="match status" value="1"/>
</dbReference>
<dbReference type="Gene3D" id="3.40.190.10">
    <property type="entry name" value="Periplasmic binding protein-like II"/>
    <property type="match status" value="2"/>
</dbReference>
<name>A0ABW0PSR5_9HYPH</name>
<evidence type="ECO:0000313" key="6">
    <source>
        <dbReference type="EMBL" id="MFC5515216.1"/>
    </source>
</evidence>
<evidence type="ECO:0000256" key="1">
    <source>
        <dbReference type="ARBA" id="ARBA00009437"/>
    </source>
</evidence>
<dbReference type="InterPro" id="IPR036388">
    <property type="entry name" value="WH-like_DNA-bd_sf"/>
</dbReference>
<keyword evidence="7" id="KW-1185">Reference proteome</keyword>
<evidence type="ECO:0000256" key="3">
    <source>
        <dbReference type="ARBA" id="ARBA00023125"/>
    </source>
</evidence>
<dbReference type="InterPro" id="IPR050176">
    <property type="entry name" value="LTTR"/>
</dbReference>
<evidence type="ECO:0000259" key="5">
    <source>
        <dbReference type="PROSITE" id="PS50931"/>
    </source>
</evidence>